<keyword evidence="3" id="KW-1185">Reference proteome</keyword>
<comment type="caution">
    <text evidence="2">The sequence shown here is derived from an EMBL/GenBank/DDBJ whole genome shotgun (WGS) entry which is preliminary data.</text>
</comment>
<dbReference type="AlphaFoldDB" id="A0A8H7TM06"/>
<feature type="region of interest" description="Disordered" evidence="1">
    <location>
        <begin position="1"/>
        <end position="29"/>
    </location>
</feature>
<proteinExistence type="predicted"/>
<dbReference type="OrthoDB" id="4764735at2759"/>
<evidence type="ECO:0008006" key="4">
    <source>
        <dbReference type="Google" id="ProtNLM"/>
    </source>
</evidence>
<reference evidence="2" key="1">
    <citation type="submission" date="2021-02" db="EMBL/GenBank/DDBJ databases">
        <title>Genome sequence Cadophora malorum strain M34.</title>
        <authorList>
            <person name="Stefanovic E."/>
            <person name="Vu D."/>
            <person name="Scully C."/>
            <person name="Dijksterhuis J."/>
            <person name="Roader J."/>
            <person name="Houbraken J."/>
        </authorList>
    </citation>
    <scope>NUCLEOTIDE SEQUENCE</scope>
    <source>
        <strain evidence="2">M34</strain>
    </source>
</reference>
<organism evidence="2 3">
    <name type="scientific">Cadophora malorum</name>
    <dbReference type="NCBI Taxonomy" id="108018"/>
    <lineage>
        <taxon>Eukaryota</taxon>
        <taxon>Fungi</taxon>
        <taxon>Dikarya</taxon>
        <taxon>Ascomycota</taxon>
        <taxon>Pezizomycotina</taxon>
        <taxon>Leotiomycetes</taxon>
        <taxon>Helotiales</taxon>
        <taxon>Ploettnerulaceae</taxon>
        <taxon>Cadophora</taxon>
    </lineage>
</organism>
<feature type="compositionally biased region" description="Polar residues" evidence="1">
    <location>
        <begin position="1"/>
        <end position="12"/>
    </location>
</feature>
<gene>
    <name evidence="2" type="ORF">IFR04_005091</name>
</gene>
<protein>
    <recommendedName>
        <fullName evidence="4">J domain-containing protein</fullName>
    </recommendedName>
</protein>
<sequence length="228" mass="25849">MSSSLRSSNNHAAESKGRFRSSSPITDWEDCESTADKWWWDEKLEDPQSYRSKAKKKDLPSEDPEPSKPNTKAKPKHKGTTKEQFKSKSHARNVKGQIAIFINFIGTEQDLQALGRTLYGAEYDALLRARRAFHAHPERNPFPKPKIFAVWAEKHCMKADSLRCCHHDLGRTLHGSGKFSQAWLKKERLLCHPDKFAGKADAAVYAAEMFKMIQRMIDGPSKSTSGFG</sequence>
<evidence type="ECO:0000256" key="1">
    <source>
        <dbReference type="SAM" id="MobiDB-lite"/>
    </source>
</evidence>
<evidence type="ECO:0000313" key="3">
    <source>
        <dbReference type="Proteomes" id="UP000664132"/>
    </source>
</evidence>
<dbReference type="EMBL" id="JAFJYH010000060">
    <property type="protein sequence ID" value="KAG4421715.1"/>
    <property type="molecule type" value="Genomic_DNA"/>
</dbReference>
<feature type="region of interest" description="Disordered" evidence="1">
    <location>
        <begin position="49"/>
        <end position="90"/>
    </location>
</feature>
<dbReference type="Proteomes" id="UP000664132">
    <property type="component" value="Unassembled WGS sequence"/>
</dbReference>
<name>A0A8H7TM06_9HELO</name>
<accession>A0A8H7TM06</accession>
<evidence type="ECO:0000313" key="2">
    <source>
        <dbReference type="EMBL" id="KAG4421715.1"/>
    </source>
</evidence>